<evidence type="ECO:0000313" key="3">
    <source>
        <dbReference type="Proteomes" id="UP000663879"/>
    </source>
</evidence>
<organism evidence="2 3">
    <name type="scientific">Brachionus calyciflorus</name>
    <dbReference type="NCBI Taxonomy" id="104777"/>
    <lineage>
        <taxon>Eukaryota</taxon>
        <taxon>Metazoa</taxon>
        <taxon>Spiralia</taxon>
        <taxon>Gnathifera</taxon>
        <taxon>Rotifera</taxon>
        <taxon>Eurotatoria</taxon>
        <taxon>Monogononta</taxon>
        <taxon>Pseudotrocha</taxon>
        <taxon>Ploima</taxon>
        <taxon>Brachionidae</taxon>
        <taxon>Brachionus</taxon>
    </lineage>
</organism>
<proteinExistence type="predicted"/>
<comment type="caution">
    <text evidence="2">The sequence shown here is derived from an EMBL/GenBank/DDBJ whole genome shotgun (WGS) entry which is preliminary data.</text>
</comment>
<dbReference type="Pfam" id="PF10551">
    <property type="entry name" value="MULE"/>
    <property type="match status" value="1"/>
</dbReference>
<protein>
    <recommendedName>
        <fullName evidence="1">MULE transposase domain-containing protein</fullName>
    </recommendedName>
</protein>
<keyword evidence="3" id="KW-1185">Reference proteome</keyword>
<sequence>MYGHENAHFEIRFRTIAELALNVDKFIDMHEKNDNLSFMNLISPGSKNFQNSKDILWYEIKNGSQLNSWSSIWHVFGASQALKVDINQIHPKKVLKTTNILNQAFIYNTTESQGEIYISWTHSQDFNVAGSTWVPNHFVCLVPIIKDFYEIKSNKRKIISTLETSFNSLDLSENKKKVKKICINELDEFDILEMKENKSILIHELSYQENELNQSYNEKSFDSFLEQDLKNSILHESFKNDSGISLECAVENKISEKIEIPNFDPIDGNMQIMNLYMFTIEDAIKFAFNYESILELPKSITENCSMVIDLNRFQYGEVLRDDNGQYKPYGNKQLFYDIKNENGDLKIKQINKKTEHSESAFTIYKLYYKSLVNKAFTRKTIRISNLEDSKSFDKIVIGYLWDKNTQLEDRIFNLRPHGNSKKVQIPYVRLTKACLELVKQESINCESASINYARSIKDCKNKSQSELPRSIQQYYFYKSKQLSSRSKNVKTNDEYADALINRHKSDFVRHLIFGHERLECIMFTFQQYLDLIRFCTSNRSFSIVNIDTTFKLGKFYLTYLTYKNLTLRNRDNNENPTFFGPFMVHLQKDKSAFLNFANKLKEFDILNKNKLSQIQCFITDDDPGLHSAFKTVFPESQFMLCRNHLKKDFQKVLGQFMVPDDVREELLEEIFGSNQNRYDSLIESKNREEFEERSNLMLEKLSIYERKYKTRIKSLDEWFHEYMLKKIYNNHSKIKWSHITNINNYYTTNDIESLNKKLKDLSKNCQMNLSEIFDFLETISEMQKDASILALRSIGIYQVAKYFNRYSISENIWKNLTPGDKKKKIDSFLRVSTHNGDETITNSYRKKEKF</sequence>
<dbReference type="EMBL" id="CAJNOC010007318">
    <property type="protein sequence ID" value="CAF1096535.1"/>
    <property type="molecule type" value="Genomic_DNA"/>
</dbReference>
<gene>
    <name evidence="2" type="ORF">OXX778_LOCUS20936</name>
</gene>
<dbReference type="InterPro" id="IPR018289">
    <property type="entry name" value="MULE_transposase_dom"/>
</dbReference>
<dbReference type="OrthoDB" id="5987462at2759"/>
<dbReference type="AlphaFoldDB" id="A0A814NRQ3"/>
<evidence type="ECO:0000313" key="2">
    <source>
        <dbReference type="EMBL" id="CAF1096535.1"/>
    </source>
</evidence>
<accession>A0A814NRQ3</accession>
<dbReference type="Proteomes" id="UP000663879">
    <property type="component" value="Unassembled WGS sequence"/>
</dbReference>
<reference evidence="2" key="1">
    <citation type="submission" date="2021-02" db="EMBL/GenBank/DDBJ databases">
        <authorList>
            <person name="Nowell W R."/>
        </authorList>
    </citation>
    <scope>NUCLEOTIDE SEQUENCE</scope>
    <source>
        <strain evidence="2">Ploen Becks lab</strain>
    </source>
</reference>
<feature type="domain" description="MULE transposase" evidence="1">
    <location>
        <begin position="544"/>
        <end position="647"/>
    </location>
</feature>
<evidence type="ECO:0000259" key="1">
    <source>
        <dbReference type="Pfam" id="PF10551"/>
    </source>
</evidence>
<name>A0A814NRQ3_9BILA</name>